<keyword evidence="3" id="KW-0479">Metal-binding</keyword>
<dbReference type="PANTHER" id="PTHR11103:SF18">
    <property type="entry name" value="SLR1189 PROTEIN"/>
    <property type="match status" value="1"/>
</dbReference>
<dbReference type="Proteomes" id="UP000248975">
    <property type="component" value="Unassembled WGS sequence"/>
</dbReference>
<evidence type="ECO:0000259" key="4">
    <source>
        <dbReference type="PROSITE" id="PS50970"/>
    </source>
</evidence>
<sequence length="311" mass="33727">MQQTLSDQLLSRSNGRPWLSDGGLETAMIFLEGLDLPGFASFPLLETAEGKTALQRYFRKMLDTAREHETGLILSTATWRASRGWGPSLGLTDDQIDEASRRSVAFAESLRDEYPDVPILIEGVLGPHGDAYAPDRVLTAEEARDYHRPQIRVLAEAGVDFIGAYTLSSTGEAIGIAEAAREVQIPVLLSFTVETDGRLVSGMTLAEAIAQTDAATGSYAAWYGINCAHPDHFREHLHGKWTSRIGSIRANASRLSHAELDEATELDAGDPQELARDYARLLEILPSVRVIGGCCGTDHRHIAAIGAACLT</sequence>
<reference evidence="5 6" key="1">
    <citation type="submission" date="2017-08" db="EMBL/GenBank/DDBJ databases">
        <title>Infants hospitalized years apart are colonized by the same room-sourced microbial strains.</title>
        <authorList>
            <person name="Brooks B."/>
            <person name="Olm M.R."/>
            <person name="Firek B.A."/>
            <person name="Baker R."/>
            <person name="Thomas B.C."/>
            <person name="Morowitz M.J."/>
            <person name="Banfield J.F."/>
        </authorList>
    </citation>
    <scope>NUCLEOTIDE SEQUENCE [LARGE SCALE GENOMIC DNA]</scope>
    <source>
        <strain evidence="5">S2_003_000_R2_11</strain>
    </source>
</reference>
<dbReference type="GO" id="GO:0008168">
    <property type="term" value="F:methyltransferase activity"/>
    <property type="evidence" value="ECO:0007669"/>
    <property type="project" value="UniProtKB-UniRule"/>
</dbReference>
<dbReference type="InterPro" id="IPR003726">
    <property type="entry name" value="HCY_dom"/>
</dbReference>
<evidence type="ECO:0000313" key="6">
    <source>
        <dbReference type="Proteomes" id="UP000248975"/>
    </source>
</evidence>
<keyword evidence="1 3" id="KW-0489">Methyltransferase</keyword>
<dbReference type="GO" id="GO:0046872">
    <property type="term" value="F:metal ion binding"/>
    <property type="evidence" value="ECO:0007669"/>
    <property type="project" value="UniProtKB-KW"/>
</dbReference>
<dbReference type="Gene3D" id="3.20.20.330">
    <property type="entry name" value="Homocysteine-binding-like domain"/>
    <property type="match status" value="1"/>
</dbReference>
<feature type="binding site" evidence="3">
    <location>
        <position position="227"/>
    </location>
    <ligand>
        <name>Zn(2+)</name>
        <dbReference type="ChEBI" id="CHEBI:29105"/>
    </ligand>
</feature>
<proteinExistence type="predicted"/>
<comment type="cofactor">
    <cofactor evidence="3">
        <name>Zn(2+)</name>
        <dbReference type="ChEBI" id="CHEBI:29105"/>
    </cofactor>
</comment>
<evidence type="ECO:0000313" key="5">
    <source>
        <dbReference type="EMBL" id="PZQ99541.1"/>
    </source>
</evidence>
<gene>
    <name evidence="5" type="ORF">DI533_02405</name>
</gene>
<dbReference type="PANTHER" id="PTHR11103">
    <property type="entry name" value="SLR1189 PROTEIN"/>
    <property type="match status" value="1"/>
</dbReference>
<name>A0A2W5S919_CERSP</name>
<evidence type="ECO:0000256" key="2">
    <source>
        <dbReference type="ARBA" id="ARBA00022679"/>
    </source>
</evidence>
<comment type="caution">
    <text evidence="5">The sequence shown here is derived from an EMBL/GenBank/DDBJ whole genome shotgun (WGS) entry which is preliminary data.</text>
</comment>
<keyword evidence="3" id="KW-0862">Zinc</keyword>
<evidence type="ECO:0000256" key="1">
    <source>
        <dbReference type="ARBA" id="ARBA00022603"/>
    </source>
</evidence>
<dbReference type="GO" id="GO:0032259">
    <property type="term" value="P:methylation"/>
    <property type="evidence" value="ECO:0007669"/>
    <property type="project" value="UniProtKB-KW"/>
</dbReference>
<dbReference type="InterPro" id="IPR036589">
    <property type="entry name" value="HCY_dom_sf"/>
</dbReference>
<accession>A0A2W5S919</accession>
<dbReference type="EMBL" id="QFQS01000001">
    <property type="protein sequence ID" value="PZQ99541.1"/>
    <property type="molecule type" value="Genomic_DNA"/>
</dbReference>
<protein>
    <submittedName>
        <fullName evidence="5">Homocysteine S-methyltransferase</fullName>
    </submittedName>
</protein>
<feature type="binding site" evidence="3">
    <location>
        <position position="295"/>
    </location>
    <ligand>
        <name>Zn(2+)</name>
        <dbReference type="ChEBI" id="CHEBI:29105"/>
    </ligand>
</feature>
<dbReference type="Pfam" id="PF02574">
    <property type="entry name" value="S-methyl_trans"/>
    <property type="match status" value="1"/>
</dbReference>
<dbReference type="SUPFAM" id="SSF82282">
    <property type="entry name" value="Homocysteine S-methyltransferase"/>
    <property type="match status" value="1"/>
</dbReference>
<keyword evidence="2 3" id="KW-0808">Transferase</keyword>
<feature type="binding site" evidence="3">
    <location>
        <position position="294"/>
    </location>
    <ligand>
        <name>Zn(2+)</name>
        <dbReference type="ChEBI" id="CHEBI:29105"/>
    </ligand>
</feature>
<dbReference type="AlphaFoldDB" id="A0A2W5S919"/>
<feature type="domain" description="Hcy-binding" evidence="4">
    <location>
        <begin position="6"/>
        <end position="309"/>
    </location>
</feature>
<organism evidence="5 6">
    <name type="scientific">Cereibacter sphaeroides</name>
    <name type="common">Rhodobacter sphaeroides</name>
    <dbReference type="NCBI Taxonomy" id="1063"/>
    <lineage>
        <taxon>Bacteria</taxon>
        <taxon>Pseudomonadati</taxon>
        <taxon>Pseudomonadota</taxon>
        <taxon>Alphaproteobacteria</taxon>
        <taxon>Rhodobacterales</taxon>
        <taxon>Paracoccaceae</taxon>
        <taxon>Cereibacter</taxon>
    </lineage>
</organism>
<dbReference type="PROSITE" id="PS50970">
    <property type="entry name" value="HCY"/>
    <property type="match status" value="1"/>
</dbReference>
<evidence type="ECO:0000256" key="3">
    <source>
        <dbReference type="PROSITE-ProRule" id="PRU00333"/>
    </source>
</evidence>